<dbReference type="InterPro" id="IPR004370">
    <property type="entry name" value="4-OT-like_dom"/>
</dbReference>
<dbReference type="InterPro" id="IPR032710">
    <property type="entry name" value="NTF2-like_dom_sf"/>
</dbReference>
<reference evidence="4 6" key="1">
    <citation type="submission" date="2015-09" db="EMBL/GenBank/DDBJ databases">
        <title>Identification and resolution of microdiversity through metagenomic sequencing of parallel consortia.</title>
        <authorList>
            <person name="Nelson W.C."/>
            <person name="Romine M.F."/>
            <person name="Lindemann S.R."/>
        </authorList>
    </citation>
    <scope>NUCLEOTIDE SEQUENCE [LARGE SCALE GENOMIC DNA]</scope>
    <source>
        <strain evidence="4">HL-109</strain>
    </source>
</reference>
<dbReference type="EMBL" id="LJSX01000024">
    <property type="protein sequence ID" value="KPQ09650.1"/>
    <property type="molecule type" value="Genomic_DNA"/>
</dbReference>
<dbReference type="Gene3D" id="3.10.450.50">
    <property type="match status" value="1"/>
</dbReference>
<dbReference type="STRING" id="1653334.GA0071312_0288"/>
<dbReference type="Proteomes" id="UP000182800">
    <property type="component" value="Unassembled WGS sequence"/>
</dbReference>
<dbReference type="InterPro" id="IPR014347">
    <property type="entry name" value="Tautomerase/MIF_sf"/>
</dbReference>
<keyword evidence="1" id="KW-0413">Isomerase</keyword>
<dbReference type="EMBL" id="FMBM01000001">
    <property type="protein sequence ID" value="SCC78443.1"/>
    <property type="molecule type" value="Genomic_DNA"/>
</dbReference>
<gene>
    <name evidence="5" type="ORF">GA0071312_0288</name>
    <name evidence="4" type="ORF">HLUCCO17_14035</name>
</gene>
<dbReference type="Pfam" id="PF12680">
    <property type="entry name" value="SnoaL_2"/>
    <property type="match status" value="1"/>
</dbReference>
<sequence length="193" mass="21232">MPIVTVTVLEGYDADTRRRLGKATTDAVRSVVAAPAEAVTVIIDEVARENYLRGGEHRNPGPPRPDPAQIVHDFLAAMEARDLDRAKGFLGKGFEMVFPGDARMTTLEELVAFAGPRYRFVKKTYERFDPVPGGDVAIVYCFGTLHGEWPDGEAFSGIRFIDRFEISEGRIARQQVWNDIAEVVAHQGKGAGA</sequence>
<evidence type="ECO:0000256" key="1">
    <source>
        <dbReference type="ARBA" id="ARBA00023235"/>
    </source>
</evidence>
<dbReference type="InterPro" id="IPR037401">
    <property type="entry name" value="SnoaL-like"/>
</dbReference>
<evidence type="ECO:0000313" key="5">
    <source>
        <dbReference type="EMBL" id="SCC78443.1"/>
    </source>
</evidence>
<evidence type="ECO:0000259" key="2">
    <source>
        <dbReference type="Pfam" id="PF01361"/>
    </source>
</evidence>
<proteinExistence type="predicted"/>
<evidence type="ECO:0000313" key="7">
    <source>
        <dbReference type="Proteomes" id="UP000182800"/>
    </source>
</evidence>
<dbReference type="RefSeq" id="WP_074443322.1">
    <property type="nucleotide sequence ID" value="NZ_FMBM01000001.1"/>
</dbReference>
<dbReference type="Pfam" id="PF01361">
    <property type="entry name" value="Tautomerase"/>
    <property type="match status" value="1"/>
</dbReference>
<evidence type="ECO:0000313" key="4">
    <source>
        <dbReference type="EMBL" id="KPQ09650.1"/>
    </source>
</evidence>
<keyword evidence="7" id="KW-1185">Reference proteome</keyword>
<name>A0A0N8KDW2_9HYPH</name>
<dbReference type="SUPFAM" id="SSF55331">
    <property type="entry name" value="Tautomerase/MIF"/>
    <property type="match status" value="1"/>
</dbReference>
<protein>
    <submittedName>
        <fullName evidence="4">4-oxalocrotonate tautomerase family enzyme</fullName>
    </submittedName>
</protein>
<dbReference type="PATRIC" id="fig|1653334.4.peg.612"/>
<dbReference type="Gene3D" id="3.30.429.10">
    <property type="entry name" value="Macrophage Migration Inhibitory Factor"/>
    <property type="match status" value="1"/>
</dbReference>
<dbReference type="GO" id="GO:0016853">
    <property type="term" value="F:isomerase activity"/>
    <property type="evidence" value="ECO:0007669"/>
    <property type="project" value="UniProtKB-KW"/>
</dbReference>
<accession>A0A0N8KDW2</accession>
<evidence type="ECO:0000313" key="6">
    <source>
        <dbReference type="Proteomes" id="UP000050497"/>
    </source>
</evidence>
<comment type="caution">
    <text evidence="4">The sequence shown here is derived from an EMBL/GenBank/DDBJ whole genome shotgun (WGS) entry which is preliminary data.</text>
</comment>
<dbReference type="SUPFAM" id="SSF54427">
    <property type="entry name" value="NTF2-like"/>
    <property type="match status" value="1"/>
</dbReference>
<reference evidence="5 7" key="2">
    <citation type="submission" date="2016-08" db="EMBL/GenBank/DDBJ databases">
        <authorList>
            <person name="Varghese N."/>
            <person name="Submissions Spin"/>
        </authorList>
    </citation>
    <scope>NUCLEOTIDE SEQUENCE [LARGE SCALE GENOMIC DNA]</scope>
    <source>
        <strain evidence="5 7">HL-109</strain>
    </source>
</reference>
<feature type="domain" description="4-oxalocrotonate tautomerase-like" evidence="2">
    <location>
        <begin position="2"/>
        <end position="56"/>
    </location>
</feature>
<organism evidence="4 6">
    <name type="scientific">Saliniramus fredricksonii</name>
    <dbReference type="NCBI Taxonomy" id="1653334"/>
    <lineage>
        <taxon>Bacteria</taxon>
        <taxon>Pseudomonadati</taxon>
        <taxon>Pseudomonadota</taxon>
        <taxon>Alphaproteobacteria</taxon>
        <taxon>Hyphomicrobiales</taxon>
        <taxon>Salinarimonadaceae</taxon>
        <taxon>Saliniramus</taxon>
    </lineage>
</organism>
<evidence type="ECO:0000259" key="3">
    <source>
        <dbReference type="Pfam" id="PF12680"/>
    </source>
</evidence>
<feature type="domain" description="SnoaL-like" evidence="3">
    <location>
        <begin position="71"/>
        <end position="173"/>
    </location>
</feature>
<dbReference type="AlphaFoldDB" id="A0A0N8KDW2"/>
<dbReference type="OrthoDB" id="8635217at2"/>
<dbReference type="Proteomes" id="UP000050497">
    <property type="component" value="Unassembled WGS sequence"/>
</dbReference>